<dbReference type="InterPro" id="IPR052526">
    <property type="entry name" value="HTH-type_Bedaq_tolerance"/>
</dbReference>
<dbReference type="SMART" id="SM00347">
    <property type="entry name" value="HTH_MARR"/>
    <property type="match status" value="1"/>
</dbReference>
<dbReference type="Gene3D" id="1.10.10.10">
    <property type="entry name" value="Winged helix-like DNA-binding domain superfamily/Winged helix DNA-binding domain"/>
    <property type="match status" value="1"/>
</dbReference>
<dbReference type="Pfam" id="PF12802">
    <property type="entry name" value="MarR_2"/>
    <property type="match status" value="1"/>
</dbReference>
<dbReference type="PROSITE" id="PS50995">
    <property type="entry name" value="HTH_MARR_2"/>
    <property type="match status" value="1"/>
</dbReference>
<dbReference type="PANTHER" id="PTHR39515:SF2">
    <property type="entry name" value="HTH-TYPE TRANSCRIPTIONAL REGULATOR RV0880"/>
    <property type="match status" value="1"/>
</dbReference>
<evidence type="ECO:0000313" key="2">
    <source>
        <dbReference type="EMBL" id="MBP2373067.1"/>
    </source>
</evidence>
<keyword evidence="2" id="KW-0238">DNA-binding</keyword>
<sequence>MTSENTPDTGFVREFLEVLHPLLRRMRAERTLSPGKVGILHHLSLHGRATSTELAAAVRVSPQAISLAARELEEMAFIERVPDATDRRKTWIVLAEAGRSKLEEEARAGEGWIGRAISEQLTDDERRILREAVPILEKIGMEAPRG</sequence>
<dbReference type="InterPro" id="IPR036390">
    <property type="entry name" value="WH_DNA-bd_sf"/>
</dbReference>
<dbReference type="InterPro" id="IPR000835">
    <property type="entry name" value="HTH_MarR-typ"/>
</dbReference>
<dbReference type="GO" id="GO:0003677">
    <property type="term" value="F:DNA binding"/>
    <property type="evidence" value="ECO:0007669"/>
    <property type="project" value="UniProtKB-KW"/>
</dbReference>
<dbReference type="SUPFAM" id="SSF46785">
    <property type="entry name" value="Winged helix' DNA-binding domain"/>
    <property type="match status" value="1"/>
</dbReference>
<comment type="caution">
    <text evidence="2">The sequence shown here is derived from an EMBL/GenBank/DDBJ whole genome shotgun (WGS) entry which is preliminary data.</text>
</comment>
<reference evidence="2 3" key="1">
    <citation type="submission" date="2021-03" db="EMBL/GenBank/DDBJ databases">
        <title>Sequencing the genomes of 1000 actinobacteria strains.</title>
        <authorList>
            <person name="Klenk H.-P."/>
        </authorList>
    </citation>
    <scope>NUCLEOTIDE SEQUENCE [LARGE SCALE GENOMIC DNA]</scope>
    <source>
        <strain evidence="2 3">DSM 15454</strain>
    </source>
</reference>
<dbReference type="Proteomes" id="UP000766570">
    <property type="component" value="Unassembled WGS sequence"/>
</dbReference>
<protein>
    <submittedName>
        <fullName evidence="2">DNA-binding MarR family transcriptional regulator</fullName>
    </submittedName>
</protein>
<evidence type="ECO:0000313" key="3">
    <source>
        <dbReference type="Proteomes" id="UP000766570"/>
    </source>
</evidence>
<dbReference type="InterPro" id="IPR036388">
    <property type="entry name" value="WH-like_DNA-bd_sf"/>
</dbReference>
<dbReference type="RefSeq" id="WP_209906297.1">
    <property type="nucleotide sequence ID" value="NZ_BAAAMI010000019.1"/>
</dbReference>
<dbReference type="EMBL" id="JAGIOE010000001">
    <property type="protein sequence ID" value="MBP2373067.1"/>
    <property type="molecule type" value="Genomic_DNA"/>
</dbReference>
<evidence type="ECO:0000259" key="1">
    <source>
        <dbReference type="PROSITE" id="PS50995"/>
    </source>
</evidence>
<keyword evidence="3" id="KW-1185">Reference proteome</keyword>
<name>A0ABS4WA43_9MICC</name>
<feature type="domain" description="HTH marR-type" evidence="1">
    <location>
        <begin position="1"/>
        <end position="138"/>
    </location>
</feature>
<organism evidence="2 3">
    <name type="scientific">Paeniglutamicibacter psychrophenolicus</name>
    <dbReference type="NCBI Taxonomy" id="257454"/>
    <lineage>
        <taxon>Bacteria</taxon>
        <taxon>Bacillati</taxon>
        <taxon>Actinomycetota</taxon>
        <taxon>Actinomycetes</taxon>
        <taxon>Micrococcales</taxon>
        <taxon>Micrococcaceae</taxon>
        <taxon>Paeniglutamicibacter</taxon>
    </lineage>
</organism>
<dbReference type="PANTHER" id="PTHR39515">
    <property type="entry name" value="CONSERVED PROTEIN"/>
    <property type="match status" value="1"/>
</dbReference>
<accession>A0ABS4WA43</accession>
<proteinExistence type="predicted"/>
<dbReference type="Gene3D" id="1.10.287.100">
    <property type="match status" value="1"/>
</dbReference>
<gene>
    <name evidence="2" type="ORF">JOF46_000979</name>
</gene>